<dbReference type="Gene3D" id="2.60.40.1240">
    <property type="match status" value="1"/>
</dbReference>
<gene>
    <name evidence="3" type="ORF">K9U37_17335</name>
</gene>
<evidence type="ECO:0000313" key="4">
    <source>
        <dbReference type="Proteomes" id="UP001139068"/>
    </source>
</evidence>
<organism evidence="3 4">
    <name type="scientific">Candidatus Mycolicibacterium alkanivorans</name>
    <dbReference type="NCBI Taxonomy" id="2954114"/>
    <lineage>
        <taxon>Bacteria</taxon>
        <taxon>Bacillati</taxon>
        <taxon>Actinomycetota</taxon>
        <taxon>Actinomycetes</taxon>
        <taxon>Mycobacteriales</taxon>
        <taxon>Mycobacteriaceae</taxon>
        <taxon>Mycolicibacterium</taxon>
    </lineage>
</organism>
<reference evidence="3" key="1">
    <citation type="journal article" date="2022" name="ISME J.">
        <title>Identification of active gaseous-alkane degraders at natural gas seeps.</title>
        <authorList>
            <person name="Farhan Ul Haque M."/>
            <person name="Hernandez M."/>
            <person name="Crombie A.T."/>
            <person name="Murrell J.C."/>
        </authorList>
    </citation>
    <scope>NUCLEOTIDE SEQUENCE</scope>
    <source>
        <strain evidence="3">ANDR5</strain>
    </source>
</reference>
<dbReference type="InterPro" id="IPR015250">
    <property type="entry name" value="MPT63-like"/>
</dbReference>
<evidence type="ECO:0000259" key="2">
    <source>
        <dbReference type="Pfam" id="PF09167"/>
    </source>
</evidence>
<evidence type="ECO:0000313" key="3">
    <source>
        <dbReference type="EMBL" id="MCI4676548.1"/>
    </source>
</evidence>
<proteinExistence type="predicted"/>
<dbReference type="SUPFAM" id="SSF81982">
    <property type="entry name" value="Antigen MPT63/MPB63 (immunoprotective extracellular protein)"/>
    <property type="match status" value="1"/>
</dbReference>
<protein>
    <submittedName>
        <fullName evidence="3">MPT63 family protein</fullName>
    </submittedName>
</protein>
<dbReference type="EMBL" id="JAIVFL010000001">
    <property type="protein sequence ID" value="MCI4676548.1"/>
    <property type="molecule type" value="Genomic_DNA"/>
</dbReference>
<dbReference type="Pfam" id="PF09167">
    <property type="entry name" value="DUF1942"/>
    <property type="match status" value="1"/>
</dbReference>
<feature type="domain" description="MPT63-like" evidence="2">
    <location>
        <begin position="2"/>
        <end position="61"/>
    </location>
</feature>
<evidence type="ECO:0000256" key="1">
    <source>
        <dbReference type="ARBA" id="ARBA00022729"/>
    </source>
</evidence>
<dbReference type="InterPro" id="IPR029050">
    <property type="entry name" value="Immunoprotect_excell_Ig-like"/>
</dbReference>
<keyword evidence="4" id="KW-1185">Reference proteome</keyword>
<keyword evidence="1" id="KW-0732">Signal</keyword>
<comment type="caution">
    <text evidence="3">The sequence shown here is derived from an EMBL/GenBank/DDBJ whole genome shotgun (WGS) entry which is preliminary data.</text>
</comment>
<name>A0ABS9Z0Q3_9MYCO</name>
<sequence>MGYTVKKLAPSSDPVLHNGTLYAAAQLVVDGFGGGALPMIERFGARAQSGAFYPAIWGASNMGKLYFLS</sequence>
<accession>A0ABS9Z0Q3</accession>
<dbReference type="Proteomes" id="UP001139068">
    <property type="component" value="Unassembled WGS sequence"/>
</dbReference>